<gene>
    <name evidence="1" type="ORF">SAMN05216352_106195</name>
</gene>
<sequence length="32" mass="3594">MNNSNETIGVKDFDVLVRAIHDKSSELVDVTF</sequence>
<accession>A0A1G8JGS1</accession>
<proteinExistence type="predicted"/>
<keyword evidence="2" id="KW-1185">Reference proteome</keyword>
<name>A0A1G8JGS1_9BACI</name>
<dbReference type="Proteomes" id="UP000199017">
    <property type="component" value="Unassembled WGS sequence"/>
</dbReference>
<dbReference type="EMBL" id="FNDU01000006">
    <property type="protein sequence ID" value="SDI30479.1"/>
    <property type="molecule type" value="Genomic_DNA"/>
</dbReference>
<evidence type="ECO:0000313" key="2">
    <source>
        <dbReference type="Proteomes" id="UP000199017"/>
    </source>
</evidence>
<dbReference type="STRING" id="930129.SAMN05216352_106195"/>
<protein>
    <submittedName>
        <fullName evidence="1">Uncharacterized protein</fullName>
    </submittedName>
</protein>
<organism evidence="1 2">
    <name type="scientific">Alteribacillus bidgolensis</name>
    <dbReference type="NCBI Taxonomy" id="930129"/>
    <lineage>
        <taxon>Bacteria</taxon>
        <taxon>Bacillati</taxon>
        <taxon>Bacillota</taxon>
        <taxon>Bacilli</taxon>
        <taxon>Bacillales</taxon>
        <taxon>Bacillaceae</taxon>
        <taxon>Alteribacillus</taxon>
    </lineage>
</organism>
<evidence type="ECO:0000313" key="1">
    <source>
        <dbReference type="EMBL" id="SDI30479.1"/>
    </source>
</evidence>
<reference evidence="1 2" key="1">
    <citation type="submission" date="2016-10" db="EMBL/GenBank/DDBJ databases">
        <authorList>
            <person name="de Groot N.N."/>
        </authorList>
    </citation>
    <scope>NUCLEOTIDE SEQUENCE [LARGE SCALE GENOMIC DNA]</scope>
    <source>
        <strain evidence="2">P4B,CCM 7963,CECT 7998,DSM 25260,IBRC-M 10614,KCTC 13821</strain>
    </source>
</reference>
<dbReference type="AlphaFoldDB" id="A0A1G8JGS1"/>